<sequence>MNKLFMKQGLLYIILLVGIIISPGCTESVDSQLKKLSEEANTKCPKVLDQWTRLDSCAAFPNQTIRYYHTLSEVTITDTTLFKSQLQPQIISSVKTNPDMKFFRENNVTMQYEYRDQTGKYLFSVNISPETL</sequence>
<evidence type="ECO:0000313" key="2">
    <source>
        <dbReference type="Proteomes" id="UP001596023"/>
    </source>
</evidence>
<dbReference type="RefSeq" id="WP_379996384.1">
    <property type="nucleotide sequence ID" value="NZ_JBHSGN010000071.1"/>
</dbReference>
<name>A0ABV9KWA6_9BACT</name>
<keyword evidence="2" id="KW-1185">Reference proteome</keyword>
<evidence type="ECO:0008006" key="3">
    <source>
        <dbReference type="Google" id="ProtNLM"/>
    </source>
</evidence>
<protein>
    <recommendedName>
        <fullName evidence="3">Lipoprotein</fullName>
    </recommendedName>
</protein>
<reference evidence="2" key="1">
    <citation type="journal article" date="2019" name="Int. J. Syst. Evol. Microbiol.">
        <title>The Global Catalogue of Microorganisms (GCM) 10K type strain sequencing project: providing services to taxonomists for standard genome sequencing and annotation.</title>
        <authorList>
            <consortium name="The Broad Institute Genomics Platform"/>
            <consortium name="The Broad Institute Genome Sequencing Center for Infectious Disease"/>
            <person name="Wu L."/>
            <person name="Ma J."/>
        </authorList>
    </citation>
    <scope>NUCLEOTIDE SEQUENCE [LARGE SCALE GENOMIC DNA]</scope>
    <source>
        <strain evidence="2">CCUG 66188</strain>
    </source>
</reference>
<dbReference type="EMBL" id="JBHSGN010000071">
    <property type="protein sequence ID" value="MFC4674261.1"/>
    <property type="molecule type" value="Genomic_DNA"/>
</dbReference>
<proteinExistence type="predicted"/>
<accession>A0ABV9KWA6</accession>
<dbReference type="Gene3D" id="3.30.300.250">
    <property type="match status" value="1"/>
</dbReference>
<gene>
    <name evidence="1" type="ORF">ACFO6W_11185</name>
</gene>
<evidence type="ECO:0000313" key="1">
    <source>
        <dbReference type="EMBL" id="MFC4674261.1"/>
    </source>
</evidence>
<comment type="caution">
    <text evidence="1">The sequence shown here is derived from an EMBL/GenBank/DDBJ whole genome shotgun (WGS) entry which is preliminary data.</text>
</comment>
<dbReference type="Proteomes" id="UP001596023">
    <property type="component" value="Unassembled WGS sequence"/>
</dbReference>
<organism evidence="1 2">
    <name type="scientific">Dysgonomonas termitidis</name>
    <dbReference type="NCBI Taxonomy" id="1516126"/>
    <lineage>
        <taxon>Bacteria</taxon>
        <taxon>Pseudomonadati</taxon>
        <taxon>Bacteroidota</taxon>
        <taxon>Bacteroidia</taxon>
        <taxon>Bacteroidales</taxon>
        <taxon>Dysgonomonadaceae</taxon>
        <taxon>Dysgonomonas</taxon>
    </lineage>
</organism>